<keyword evidence="10" id="KW-0378">Hydrolase</keyword>
<feature type="domain" description="ABC transporter" evidence="9">
    <location>
        <begin position="4"/>
        <end position="237"/>
    </location>
</feature>
<dbReference type="InterPro" id="IPR013611">
    <property type="entry name" value="Transp-assoc_OB_typ2"/>
</dbReference>
<evidence type="ECO:0000256" key="5">
    <source>
        <dbReference type="ARBA" id="ARBA00022840"/>
    </source>
</evidence>
<dbReference type="GO" id="GO:0016887">
    <property type="term" value="F:ATP hydrolysis activity"/>
    <property type="evidence" value="ECO:0007669"/>
    <property type="project" value="InterPro"/>
</dbReference>
<keyword evidence="2" id="KW-1003">Cell membrane</keyword>
<dbReference type="SUPFAM" id="SSF50331">
    <property type="entry name" value="MOP-like"/>
    <property type="match status" value="1"/>
</dbReference>
<dbReference type="PROSITE" id="PS00211">
    <property type="entry name" value="ABC_TRANSPORTER_1"/>
    <property type="match status" value="1"/>
</dbReference>
<dbReference type="Pfam" id="PF08402">
    <property type="entry name" value="TOBE_2"/>
    <property type="match status" value="1"/>
</dbReference>
<evidence type="ECO:0000313" key="10">
    <source>
        <dbReference type="EMBL" id="EKB49575.1"/>
    </source>
</evidence>
<keyword evidence="3" id="KW-0410">Iron transport</keyword>
<dbReference type="GO" id="GO:0043190">
    <property type="term" value="C:ATP-binding cassette (ABC) transporter complex"/>
    <property type="evidence" value="ECO:0007669"/>
    <property type="project" value="InterPro"/>
</dbReference>
<sequence length="345" mass="38886">MSILSLQQVNKKYNQAIDFAINDVSFEVEEGEILALVGESGSGKTTLLRLIAGLEHPDSGIISLSGQKIVEGKRSVPAHERQVGMVFQDYALFPHLTILDNIKFGLKGSNQEVERVAKDTLRLVGLKEDYTKYPHQLSGGQQQRVALARAIAPNPKILLMDEPFSNLDAMLKDQIREEIRQIIKKTGITAIFVTHDTKDALSTADRIAILHKGFLQQIDIPKVLYENPVNPYVANFFGKRNEMEAIPTEDGYHTTFGFISDSEAKKHKNKVKLLFRPEHGEVVQRDGQQLSGKIVKISYFGSHQMVKLADDEGKRVTIRTNPGRSFEGMDRAQFFLWKYDVEEAY</sequence>
<keyword evidence="8" id="KW-0472">Membrane</keyword>
<dbReference type="GO" id="GO:0015697">
    <property type="term" value="P:quaternary ammonium group transport"/>
    <property type="evidence" value="ECO:0007669"/>
    <property type="project" value="UniProtKB-ARBA"/>
</dbReference>
<dbReference type="InterPro" id="IPR015853">
    <property type="entry name" value="ABC_transpr_FbpC"/>
</dbReference>
<dbReference type="InterPro" id="IPR008995">
    <property type="entry name" value="Mo/tungstate-bd_C_term_dom"/>
</dbReference>
<dbReference type="FunFam" id="3.40.50.300:FF:000425">
    <property type="entry name" value="Probable ABC transporter, ATP-binding subunit"/>
    <property type="match status" value="1"/>
</dbReference>
<dbReference type="EC" id="3.6.3.30" evidence="10"/>
<dbReference type="OrthoDB" id="1114670at2"/>
<dbReference type="Gene3D" id="2.40.50.100">
    <property type="match status" value="1"/>
</dbReference>
<dbReference type="Proteomes" id="UP000004478">
    <property type="component" value="Unassembled WGS sequence"/>
</dbReference>
<dbReference type="SUPFAM" id="SSF52540">
    <property type="entry name" value="P-loop containing nucleoside triphosphate hydrolases"/>
    <property type="match status" value="1"/>
</dbReference>
<keyword evidence="5 10" id="KW-0067">ATP-binding</keyword>
<reference evidence="10 11" key="1">
    <citation type="journal article" date="2012" name="J. Bacteriol.">
        <title>Draft Genome Sequence of Cecembia lonarensis Strain LW9T, Isolated from Lonar Lake, a Haloalkaline Lake in India.</title>
        <authorList>
            <person name="Shivaji S."/>
            <person name="Ara S."/>
            <person name="Singh A."/>
            <person name="Pinnaka A.K."/>
        </authorList>
    </citation>
    <scope>NUCLEOTIDE SEQUENCE [LARGE SCALE GENOMIC DNA]</scope>
    <source>
        <strain evidence="10 11">LW9</strain>
    </source>
</reference>
<dbReference type="InterPro" id="IPR050093">
    <property type="entry name" value="ABC_SmlMolc_Importer"/>
</dbReference>
<evidence type="ECO:0000256" key="7">
    <source>
        <dbReference type="ARBA" id="ARBA00023065"/>
    </source>
</evidence>
<organism evidence="10 11">
    <name type="scientific">Cecembia lonarensis (strain CCUG 58316 / KCTC 22772 / LW9)</name>
    <dbReference type="NCBI Taxonomy" id="1225176"/>
    <lineage>
        <taxon>Bacteria</taxon>
        <taxon>Pseudomonadati</taxon>
        <taxon>Bacteroidota</taxon>
        <taxon>Cytophagia</taxon>
        <taxon>Cytophagales</taxon>
        <taxon>Cyclobacteriaceae</taxon>
        <taxon>Cecembia</taxon>
    </lineage>
</organism>
<dbReference type="InterPro" id="IPR017871">
    <property type="entry name" value="ABC_transporter-like_CS"/>
</dbReference>
<dbReference type="InterPro" id="IPR003593">
    <property type="entry name" value="AAA+_ATPase"/>
</dbReference>
<dbReference type="AlphaFoldDB" id="K1KZH1"/>
<dbReference type="SMART" id="SM00382">
    <property type="entry name" value="AAA"/>
    <property type="match status" value="1"/>
</dbReference>
<dbReference type="CDD" id="cd03259">
    <property type="entry name" value="ABC_Carb_Solutes_like"/>
    <property type="match status" value="1"/>
</dbReference>
<dbReference type="InterPro" id="IPR003439">
    <property type="entry name" value="ABC_transporter-like_ATP-bd"/>
</dbReference>
<evidence type="ECO:0000256" key="2">
    <source>
        <dbReference type="ARBA" id="ARBA00022475"/>
    </source>
</evidence>
<evidence type="ECO:0000256" key="8">
    <source>
        <dbReference type="ARBA" id="ARBA00023136"/>
    </source>
</evidence>
<dbReference type="PANTHER" id="PTHR42781">
    <property type="entry name" value="SPERMIDINE/PUTRESCINE IMPORT ATP-BINDING PROTEIN POTA"/>
    <property type="match status" value="1"/>
</dbReference>
<dbReference type="GO" id="GO:0005524">
    <property type="term" value="F:ATP binding"/>
    <property type="evidence" value="ECO:0007669"/>
    <property type="project" value="UniProtKB-KW"/>
</dbReference>
<evidence type="ECO:0000313" key="11">
    <source>
        <dbReference type="Proteomes" id="UP000004478"/>
    </source>
</evidence>
<gene>
    <name evidence="10" type="primary">fbpC2</name>
    <name evidence="10" type="ORF">B879_01779</name>
</gene>
<dbReference type="InterPro" id="IPR027417">
    <property type="entry name" value="P-loop_NTPase"/>
</dbReference>
<dbReference type="GO" id="GO:0015408">
    <property type="term" value="F:ABC-type ferric iron transporter activity"/>
    <property type="evidence" value="ECO:0007669"/>
    <property type="project" value="InterPro"/>
</dbReference>
<protein>
    <submittedName>
        <fullName evidence="10">Fe(3+) ions import ATP-binding protein FbpC 2</fullName>
        <ecNumber evidence="10">3.6.3.30</ecNumber>
    </submittedName>
</protein>
<comment type="caution">
    <text evidence="10">The sequence shown here is derived from an EMBL/GenBank/DDBJ whole genome shotgun (WGS) entry which is preliminary data.</text>
</comment>
<name>K1KZH1_CECL9</name>
<keyword evidence="11" id="KW-1185">Reference proteome</keyword>
<dbReference type="PROSITE" id="PS50893">
    <property type="entry name" value="ABC_TRANSPORTER_2"/>
    <property type="match status" value="1"/>
</dbReference>
<evidence type="ECO:0000256" key="1">
    <source>
        <dbReference type="ARBA" id="ARBA00022448"/>
    </source>
</evidence>
<dbReference type="EMBL" id="AMGM01000022">
    <property type="protein sequence ID" value="EKB49575.1"/>
    <property type="molecule type" value="Genomic_DNA"/>
</dbReference>
<dbReference type="Pfam" id="PF00005">
    <property type="entry name" value="ABC_tran"/>
    <property type="match status" value="1"/>
</dbReference>
<dbReference type="Gene3D" id="3.40.50.300">
    <property type="entry name" value="P-loop containing nucleotide triphosphate hydrolases"/>
    <property type="match status" value="1"/>
</dbReference>
<dbReference type="Gene3D" id="2.40.50.140">
    <property type="entry name" value="Nucleic acid-binding proteins"/>
    <property type="match status" value="1"/>
</dbReference>
<evidence type="ECO:0000256" key="3">
    <source>
        <dbReference type="ARBA" id="ARBA00022496"/>
    </source>
</evidence>
<dbReference type="InterPro" id="IPR012340">
    <property type="entry name" value="NA-bd_OB-fold"/>
</dbReference>
<dbReference type="RefSeq" id="WP_009184810.1">
    <property type="nucleotide sequence ID" value="NZ_AMGM01000022.1"/>
</dbReference>
<keyword evidence="1" id="KW-0813">Transport</keyword>
<proteinExistence type="predicted"/>
<evidence type="ECO:0000259" key="9">
    <source>
        <dbReference type="PROSITE" id="PS50893"/>
    </source>
</evidence>
<keyword evidence="4" id="KW-0547">Nucleotide-binding</keyword>
<evidence type="ECO:0000256" key="6">
    <source>
        <dbReference type="ARBA" id="ARBA00023004"/>
    </source>
</evidence>
<evidence type="ECO:0000256" key="4">
    <source>
        <dbReference type="ARBA" id="ARBA00022741"/>
    </source>
</evidence>
<dbReference type="PANTHER" id="PTHR42781:SF4">
    <property type="entry name" value="SPERMIDINE_PUTRESCINE IMPORT ATP-BINDING PROTEIN POTA"/>
    <property type="match status" value="1"/>
</dbReference>
<keyword evidence="7" id="KW-0406">Ion transport</keyword>
<keyword evidence="6" id="KW-0408">Iron</keyword>
<accession>K1KZH1</accession>